<proteinExistence type="predicted"/>
<evidence type="ECO:0000313" key="1">
    <source>
        <dbReference type="EMBL" id="CCD51921.1"/>
    </source>
</evidence>
<dbReference type="EMBL" id="FQ790338">
    <property type="protein sequence ID" value="CCD51921.1"/>
    <property type="molecule type" value="Genomic_DNA"/>
</dbReference>
<dbReference type="Proteomes" id="UP000008177">
    <property type="component" value="Unplaced contigs"/>
</dbReference>
<name>G2YJK4_BOTF4</name>
<dbReference type="HOGENOM" id="CLU_2573624_0_0_1"/>
<protein>
    <submittedName>
        <fullName evidence="1">Uncharacterized protein</fullName>
    </submittedName>
</protein>
<accession>G2YJK4</accession>
<organism evidence="1 2">
    <name type="scientific">Botryotinia fuckeliana (strain T4)</name>
    <name type="common">Noble rot fungus</name>
    <name type="synonym">Botrytis cinerea</name>
    <dbReference type="NCBI Taxonomy" id="999810"/>
    <lineage>
        <taxon>Eukaryota</taxon>
        <taxon>Fungi</taxon>
        <taxon>Dikarya</taxon>
        <taxon>Ascomycota</taxon>
        <taxon>Pezizomycotina</taxon>
        <taxon>Leotiomycetes</taxon>
        <taxon>Helotiales</taxon>
        <taxon>Sclerotiniaceae</taxon>
        <taxon>Botrytis</taxon>
    </lineage>
</organism>
<evidence type="ECO:0000313" key="2">
    <source>
        <dbReference type="Proteomes" id="UP000008177"/>
    </source>
</evidence>
<reference evidence="2" key="1">
    <citation type="journal article" date="2011" name="PLoS Genet.">
        <title>Genomic analysis of the necrotrophic fungal pathogens Sclerotinia sclerotiorum and Botrytis cinerea.</title>
        <authorList>
            <person name="Amselem J."/>
            <person name="Cuomo C.A."/>
            <person name="van Kan J.A."/>
            <person name="Viaud M."/>
            <person name="Benito E.P."/>
            <person name="Couloux A."/>
            <person name="Coutinho P.M."/>
            <person name="de Vries R.P."/>
            <person name="Dyer P.S."/>
            <person name="Fillinger S."/>
            <person name="Fournier E."/>
            <person name="Gout L."/>
            <person name="Hahn M."/>
            <person name="Kohn L."/>
            <person name="Lapalu N."/>
            <person name="Plummer K.M."/>
            <person name="Pradier J.M."/>
            <person name="Quevillon E."/>
            <person name="Sharon A."/>
            <person name="Simon A."/>
            <person name="ten Have A."/>
            <person name="Tudzynski B."/>
            <person name="Tudzynski P."/>
            <person name="Wincker P."/>
            <person name="Andrew M."/>
            <person name="Anthouard V."/>
            <person name="Beever R.E."/>
            <person name="Beffa R."/>
            <person name="Benoit I."/>
            <person name="Bouzid O."/>
            <person name="Brault B."/>
            <person name="Chen Z."/>
            <person name="Choquer M."/>
            <person name="Collemare J."/>
            <person name="Cotton P."/>
            <person name="Danchin E.G."/>
            <person name="Da Silva C."/>
            <person name="Gautier A."/>
            <person name="Giraud C."/>
            <person name="Giraud T."/>
            <person name="Gonzalez C."/>
            <person name="Grossetete S."/>
            <person name="Guldener U."/>
            <person name="Henrissat B."/>
            <person name="Howlett B.J."/>
            <person name="Kodira C."/>
            <person name="Kretschmer M."/>
            <person name="Lappartient A."/>
            <person name="Leroch M."/>
            <person name="Levis C."/>
            <person name="Mauceli E."/>
            <person name="Neuveglise C."/>
            <person name="Oeser B."/>
            <person name="Pearson M."/>
            <person name="Poulain J."/>
            <person name="Poussereau N."/>
            <person name="Quesneville H."/>
            <person name="Rascle C."/>
            <person name="Schumacher J."/>
            <person name="Segurens B."/>
            <person name="Sexton A."/>
            <person name="Silva E."/>
            <person name="Sirven C."/>
            <person name="Soanes D.M."/>
            <person name="Talbot N.J."/>
            <person name="Templeton M."/>
            <person name="Yandava C."/>
            <person name="Yarden O."/>
            <person name="Zeng Q."/>
            <person name="Rollins J.A."/>
            <person name="Lebrun M.H."/>
            <person name="Dickman M."/>
        </authorList>
    </citation>
    <scope>NUCLEOTIDE SEQUENCE [LARGE SCALE GENOMIC DNA]</scope>
    <source>
        <strain evidence="2">T4</strain>
    </source>
</reference>
<dbReference type="InParanoid" id="G2YJK4"/>
<sequence length="81" mass="8939">MSSGAKDPLSLLHLINVAEEHPASQSLLYVKQHTPRTARCTNDPETESEIVLVAKIMRMVVEIAAYRQFNPGNTMGATIVF</sequence>
<gene>
    <name evidence="1" type="ORF">BofuT4_uP084450.1</name>
</gene>
<dbReference type="AlphaFoldDB" id="G2YJK4"/>